<dbReference type="Proteomes" id="UP000015347">
    <property type="component" value="Unassembled WGS sequence"/>
</dbReference>
<dbReference type="HOGENOM" id="CLU_081560_0_0_5"/>
<dbReference type="InterPro" id="IPR013785">
    <property type="entry name" value="Aldolase_TIM"/>
</dbReference>
<gene>
    <name evidence="7" type="ORF">Salmuc_02240</name>
</gene>
<keyword evidence="8" id="KW-1185">Reference proteome</keyword>
<dbReference type="EMBL" id="APVH01000015">
    <property type="protein sequence ID" value="EPX83632.1"/>
    <property type="molecule type" value="Genomic_DNA"/>
</dbReference>
<evidence type="ECO:0000313" key="8">
    <source>
        <dbReference type="Proteomes" id="UP000015347"/>
    </source>
</evidence>
<dbReference type="AlphaFoldDB" id="S9QVR9"/>
<evidence type="ECO:0000256" key="1">
    <source>
        <dbReference type="ARBA" id="ARBA00004714"/>
    </source>
</evidence>
<comment type="pathway">
    <text evidence="1">Carbohydrate degradation; glycolysis; D-glyceraldehyde 3-phosphate and glycerone phosphate from D-glucose: step 4/4.</text>
</comment>
<dbReference type="GO" id="GO:0004332">
    <property type="term" value="F:fructose-bisphosphate aldolase activity"/>
    <property type="evidence" value="ECO:0007669"/>
    <property type="project" value="UniProtKB-EC"/>
</dbReference>
<proteinExistence type="inferred from homology"/>
<keyword evidence="4" id="KW-0324">Glycolysis</keyword>
<evidence type="ECO:0000256" key="4">
    <source>
        <dbReference type="ARBA" id="ARBA00023152"/>
    </source>
</evidence>
<evidence type="ECO:0000313" key="7">
    <source>
        <dbReference type="EMBL" id="EPX83632.1"/>
    </source>
</evidence>
<dbReference type="SUPFAM" id="SSF51569">
    <property type="entry name" value="Aldolase"/>
    <property type="match status" value="1"/>
</dbReference>
<keyword evidence="5 7" id="KW-0456">Lyase</keyword>
<dbReference type="InterPro" id="IPR000741">
    <property type="entry name" value="FBA_I"/>
</dbReference>
<dbReference type="EC" id="4.1.2.13" evidence="3"/>
<organism evidence="7 8">
    <name type="scientific">Salipiger mucosus DSM 16094</name>
    <dbReference type="NCBI Taxonomy" id="1123237"/>
    <lineage>
        <taxon>Bacteria</taxon>
        <taxon>Pseudomonadati</taxon>
        <taxon>Pseudomonadota</taxon>
        <taxon>Alphaproteobacteria</taxon>
        <taxon>Rhodobacterales</taxon>
        <taxon>Roseobacteraceae</taxon>
        <taxon>Salipiger</taxon>
    </lineage>
</organism>
<evidence type="ECO:0000256" key="2">
    <source>
        <dbReference type="ARBA" id="ARBA00010387"/>
    </source>
</evidence>
<comment type="caution">
    <text evidence="7">The sequence shown here is derived from an EMBL/GenBank/DDBJ whole genome shotgun (WGS) entry which is preliminary data.</text>
</comment>
<dbReference type="GO" id="GO:0006096">
    <property type="term" value="P:glycolytic process"/>
    <property type="evidence" value="ECO:0007669"/>
    <property type="project" value="UniProtKB-UniPathway"/>
</dbReference>
<reference evidence="8" key="1">
    <citation type="journal article" date="2014" name="Stand. Genomic Sci.">
        <title>Genome sequence of the exopolysaccharide-producing Salipiger mucosus type strain (DSM 16094(T)), a moderately halophilic member of the Roseobacter clade.</title>
        <authorList>
            <person name="Riedel T."/>
            <person name="Spring S."/>
            <person name="Fiebig A."/>
            <person name="Petersen J."/>
            <person name="Kyrpides N.C."/>
            <person name="Goker M."/>
            <person name="Klenk H.P."/>
        </authorList>
    </citation>
    <scope>NUCLEOTIDE SEQUENCE [LARGE SCALE GENOMIC DNA]</scope>
    <source>
        <strain evidence="8">DSM 16094</strain>
    </source>
</reference>
<dbReference type="Pfam" id="PF00274">
    <property type="entry name" value="Glycolytic"/>
    <property type="match status" value="1"/>
</dbReference>
<dbReference type="STRING" id="1123237.Salmuc_02240"/>
<dbReference type="PANTHER" id="PTHR11627">
    <property type="entry name" value="FRUCTOSE-BISPHOSPHATE ALDOLASE"/>
    <property type="match status" value="1"/>
</dbReference>
<evidence type="ECO:0000256" key="5">
    <source>
        <dbReference type="ARBA" id="ARBA00023239"/>
    </source>
</evidence>
<dbReference type="UniPathway" id="UPA00109">
    <property type="reaction ID" value="UER00183"/>
</dbReference>
<dbReference type="Gene3D" id="3.20.20.70">
    <property type="entry name" value="Aldolase class I"/>
    <property type="match status" value="1"/>
</dbReference>
<dbReference type="NCBIfam" id="NF003784">
    <property type="entry name" value="PRK05377.1"/>
    <property type="match status" value="1"/>
</dbReference>
<evidence type="ECO:0000256" key="6">
    <source>
        <dbReference type="ARBA" id="ARBA00029799"/>
    </source>
</evidence>
<name>S9QVR9_9RHOB</name>
<protein>
    <recommendedName>
        <fullName evidence="3">fructose-bisphosphate aldolase</fullName>
        <ecNumber evidence="3">4.1.2.13</ecNumber>
    </recommendedName>
    <alternativeName>
        <fullName evidence="6">Fructose-bisphosphate aldolase class I</fullName>
    </alternativeName>
</protein>
<accession>S9QVR9</accession>
<dbReference type="eggNOG" id="COG3588">
    <property type="taxonomic scope" value="Bacteria"/>
</dbReference>
<evidence type="ECO:0000256" key="3">
    <source>
        <dbReference type="ARBA" id="ARBA00013068"/>
    </source>
</evidence>
<sequence>MTDSNQPAVRGINMAQDKAVFEKQKEQMAGGKGFIAALDQSGGSTPKALRQYGVEEDEYNGEEEMFGEIHKMRTRIITAPDFTSDKVLGAILFERTMRGEIEGIPTAQYLWEKRGVVPFLKIDKGLEEQASGVQMMKPMPGLEALLDEAAQDFGIFGTKERSVIHEADAEGIKQIVAQQFEVGRKVIAAGMVPILEPEVSIHSESKDEAEKMLEEALRVQLDTLAEGEDIMIKLTIPSTPGLYDGLADHPRVVRVVALSGGYSTDEACERLSKNHKMIASFSRALAEGLSKKQSDEEFNALLGSSIDKIYQASL</sequence>
<comment type="similarity">
    <text evidence="2">Belongs to the class I fructose-bisphosphate aldolase family.</text>
</comment>